<dbReference type="EMBL" id="ML732815">
    <property type="protein sequence ID" value="KAB8271589.1"/>
    <property type="molecule type" value="Genomic_DNA"/>
</dbReference>
<evidence type="ECO:0000313" key="2">
    <source>
        <dbReference type="EMBL" id="KAB8271589.1"/>
    </source>
</evidence>
<sequence>MLFDIFFSLCDVALSPSPLIICYLFPCSLYICIIAHVLAAGVADSLGISRRHDFLFLIFLIRLFTPYFTSLGGFLGRGQFLGYRRQLFLLPQVLLLTGNTFGTVF</sequence>
<evidence type="ECO:0000256" key="1">
    <source>
        <dbReference type="SAM" id="Phobius"/>
    </source>
</evidence>
<name>A0A5N6J078_9EURO</name>
<accession>A0A5N6J078</accession>
<keyword evidence="1" id="KW-0812">Transmembrane</keyword>
<keyword evidence="1" id="KW-0472">Membrane</keyword>
<organism evidence="2 3">
    <name type="scientific">Aspergillus minisclerotigenes</name>
    <dbReference type="NCBI Taxonomy" id="656917"/>
    <lineage>
        <taxon>Eukaryota</taxon>
        <taxon>Fungi</taxon>
        <taxon>Dikarya</taxon>
        <taxon>Ascomycota</taxon>
        <taxon>Pezizomycotina</taxon>
        <taxon>Eurotiomycetes</taxon>
        <taxon>Eurotiomycetidae</taxon>
        <taxon>Eurotiales</taxon>
        <taxon>Aspergillaceae</taxon>
        <taxon>Aspergillus</taxon>
        <taxon>Aspergillus subgen. Circumdati</taxon>
    </lineage>
</organism>
<keyword evidence="1" id="KW-1133">Transmembrane helix</keyword>
<feature type="transmembrane region" description="Helical" evidence="1">
    <location>
        <begin position="54"/>
        <end position="75"/>
    </location>
</feature>
<reference evidence="2 3" key="1">
    <citation type="submission" date="2019-04" db="EMBL/GenBank/DDBJ databases">
        <title>Fungal friends and foes A comparative genomics study of 23 Aspergillus species from section Flavi.</title>
        <authorList>
            <consortium name="DOE Joint Genome Institute"/>
            <person name="Kjaerbolling I."/>
            <person name="Vesth T.C."/>
            <person name="Frisvad J.C."/>
            <person name="Nybo J.L."/>
            <person name="Theobald S."/>
            <person name="Kildgaard S."/>
            <person name="Petersen T.I."/>
            <person name="Kuo A."/>
            <person name="Sato A."/>
            <person name="Lyhne E.K."/>
            <person name="Kogle M.E."/>
            <person name="Wiebenga A."/>
            <person name="Kun R.S."/>
            <person name="Lubbers R.J."/>
            <person name="Makela M.R."/>
            <person name="Barry K."/>
            <person name="Chovatia M."/>
            <person name="Clum A."/>
            <person name="Daum C."/>
            <person name="Haridas S."/>
            <person name="He G."/>
            <person name="LaButti K."/>
            <person name="Lipzen A."/>
            <person name="Mondo S."/>
            <person name="Pangilinan J."/>
            <person name="Riley R."/>
            <person name="Salamov A."/>
            <person name="Simmons B.A."/>
            <person name="Magnuson J.K."/>
            <person name="Henrissat B."/>
            <person name="Mortensen U.H."/>
            <person name="Larsen T.O."/>
            <person name="De vries R.P."/>
            <person name="Grigoriev I.V."/>
            <person name="Machida M."/>
            <person name="Baker S.E."/>
            <person name="Andersen M.R."/>
        </authorList>
    </citation>
    <scope>NUCLEOTIDE SEQUENCE [LARGE SCALE GENOMIC DNA]</scope>
    <source>
        <strain evidence="2 3">CBS 117635</strain>
    </source>
</reference>
<gene>
    <name evidence="2" type="ORF">BDV30DRAFT_145841</name>
</gene>
<protein>
    <submittedName>
        <fullName evidence="2">Uncharacterized protein</fullName>
    </submittedName>
</protein>
<feature type="transmembrane region" description="Helical" evidence="1">
    <location>
        <begin position="20"/>
        <end position="42"/>
    </location>
</feature>
<dbReference type="AlphaFoldDB" id="A0A5N6J078"/>
<keyword evidence="3" id="KW-1185">Reference proteome</keyword>
<dbReference type="Proteomes" id="UP000326289">
    <property type="component" value="Unassembled WGS sequence"/>
</dbReference>
<evidence type="ECO:0000313" key="3">
    <source>
        <dbReference type="Proteomes" id="UP000326289"/>
    </source>
</evidence>
<proteinExistence type="predicted"/>